<reference evidence="2 3" key="1">
    <citation type="submission" date="2015-08" db="EMBL/GenBank/DDBJ databases">
        <title>Emmonsia species relationships and genome sequence.</title>
        <authorList>
            <person name="Cuomo C.A."/>
            <person name="Schwartz I.S."/>
            <person name="Kenyon C."/>
            <person name="De Hoog G.S."/>
            <person name="Govender N.P."/>
            <person name="Botha A."/>
            <person name="Moreno L."/>
            <person name="De Vries M."/>
            <person name="Munoz J.F."/>
            <person name="Stielow J.B."/>
        </authorList>
    </citation>
    <scope>NUCLEOTIDE SEQUENCE [LARGE SCALE GENOMIC DNA]</scope>
    <source>
        <strain evidence="2 3">EI222</strain>
    </source>
</reference>
<evidence type="ECO:0000313" key="3">
    <source>
        <dbReference type="Proteomes" id="UP000242791"/>
    </source>
</evidence>
<evidence type="ECO:0000256" key="1">
    <source>
        <dbReference type="SAM" id="MobiDB-lite"/>
    </source>
</evidence>
<feature type="region of interest" description="Disordered" evidence="1">
    <location>
        <begin position="1"/>
        <end position="55"/>
    </location>
</feature>
<feature type="compositionally biased region" description="Basic and acidic residues" evidence="1">
    <location>
        <begin position="31"/>
        <end position="46"/>
    </location>
</feature>
<evidence type="ECO:0000313" key="2">
    <source>
        <dbReference type="EMBL" id="OJD25902.1"/>
    </source>
</evidence>
<dbReference type="Proteomes" id="UP000242791">
    <property type="component" value="Unassembled WGS sequence"/>
</dbReference>
<accession>A0A1J9QAN2</accession>
<feature type="compositionally biased region" description="Polar residues" evidence="1">
    <location>
        <begin position="1"/>
        <end position="12"/>
    </location>
</feature>
<protein>
    <submittedName>
        <fullName evidence="2">Uncharacterized protein</fullName>
    </submittedName>
</protein>
<gene>
    <name evidence="2" type="ORF">ACJ73_02724</name>
</gene>
<dbReference type="EMBL" id="LGTZ01000302">
    <property type="protein sequence ID" value="OJD25902.1"/>
    <property type="molecule type" value="Genomic_DNA"/>
</dbReference>
<dbReference type="OrthoDB" id="5417695at2759"/>
<comment type="caution">
    <text evidence="2">The sequence shown here is derived from an EMBL/GenBank/DDBJ whole genome shotgun (WGS) entry which is preliminary data.</text>
</comment>
<dbReference type="VEuPathDB" id="FungiDB:ACJ73_02724"/>
<keyword evidence="3" id="KW-1185">Reference proteome</keyword>
<proteinExistence type="predicted"/>
<dbReference type="AlphaFoldDB" id="A0A1J9QAN2"/>
<name>A0A1J9QAN2_9EURO</name>
<organism evidence="2 3">
    <name type="scientific">Blastomyces percursus</name>
    <dbReference type="NCBI Taxonomy" id="1658174"/>
    <lineage>
        <taxon>Eukaryota</taxon>
        <taxon>Fungi</taxon>
        <taxon>Dikarya</taxon>
        <taxon>Ascomycota</taxon>
        <taxon>Pezizomycotina</taxon>
        <taxon>Eurotiomycetes</taxon>
        <taxon>Eurotiomycetidae</taxon>
        <taxon>Onygenales</taxon>
        <taxon>Ajellomycetaceae</taxon>
        <taxon>Blastomyces</taxon>
    </lineage>
</organism>
<sequence>MESTCTSPSQTDAKGKAPGASGNIEVLPPDTQKEVYNHHANHESNKELSSSSKIGAVPDNTQKEIFHNLPDSAQKEVCVDHNGTSGTIEVAKNKPATYLKFQVEKSSALGLILPQNLQLTIHNVTNGAYFPSFVTTDMHWEDILSVLPPQFSMYPVSNTGVAEKGTRRIVNFCPRGWQGFTGMKARLDLVENGNAGLPSQRWTISRSGWTRHYKMEAELPAVSPLNSPNQTQFVWKGSMDILGRLDDEAPRCRGNLKLETQNGNTLLAAWKQRRDDLIMGSFTIFEAAKDLIPSEFIIGSGIAVVMAERASGVNFLGGLGK</sequence>